<evidence type="ECO:0000313" key="2">
    <source>
        <dbReference type="EMBL" id="KAL3874926.1"/>
    </source>
</evidence>
<dbReference type="Proteomes" id="UP001634394">
    <property type="component" value="Unassembled WGS sequence"/>
</dbReference>
<dbReference type="AlphaFoldDB" id="A0ABD3WLS9"/>
<name>A0ABD3WLS9_SINWO</name>
<evidence type="ECO:0000313" key="3">
    <source>
        <dbReference type="Proteomes" id="UP001634394"/>
    </source>
</evidence>
<dbReference type="EMBL" id="JBJQND010000006">
    <property type="protein sequence ID" value="KAL3874926.1"/>
    <property type="molecule type" value="Genomic_DNA"/>
</dbReference>
<keyword evidence="3" id="KW-1185">Reference proteome</keyword>
<accession>A0ABD3WLS9</accession>
<gene>
    <name evidence="2" type="ORF">ACJMK2_037878</name>
</gene>
<protein>
    <submittedName>
        <fullName evidence="2">Uncharacterized protein</fullName>
    </submittedName>
</protein>
<feature type="region of interest" description="Disordered" evidence="1">
    <location>
        <begin position="1"/>
        <end position="20"/>
    </location>
</feature>
<sequence length="146" mass="16034">MGNVGYKGTINKDGGNSKKPRVVLVSSSNSAEKWQKAATKVKFANMKSGHDTYTKRPQMVDIGNIRSDIFRGSKGRFTSSLNQTAGIRASRPVSEMTSSQLSVVTATSSLYSNGFVNPHEHTDETCQPENETFDRKIRALANVDEF</sequence>
<organism evidence="2 3">
    <name type="scientific">Sinanodonta woodiana</name>
    <name type="common">Chinese pond mussel</name>
    <name type="synonym">Anodonta woodiana</name>
    <dbReference type="NCBI Taxonomy" id="1069815"/>
    <lineage>
        <taxon>Eukaryota</taxon>
        <taxon>Metazoa</taxon>
        <taxon>Spiralia</taxon>
        <taxon>Lophotrochozoa</taxon>
        <taxon>Mollusca</taxon>
        <taxon>Bivalvia</taxon>
        <taxon>Autobranchia</taxon>
        <taxon>Heteroconchia</taxon>
        <taxon>Palaeoheterodonta</taxon>
        <taxon>Unionida</taxon>
        <taxon>Unionoidea</taxon>
        <taxon>Unionidae</taxon>
        <taxon>Unioninae</taxon>
        <taxon>Sinanodonta</taxon>
    </lineage>
</organism>
<evidence type="ECO:0000256" key="1">
    <source>
        <dbReference type="SAM" id="MobiDB-lite"/>
    </source>
</evidence>
<reference evidence="2 3" key="1">
    <citation type="submission" date="2024-11" db="EMBL/GenBank/DDBJ databases">
        <title>Chromosome-level genome assembly of the freshwater bivalve Anodonta woodiana.</title>
        <authorList>
            <person name="Chen X."/>
        </authorList>
    </citation>
    <scope>NUCLEOTIDE SEQUENCE [LARGE SCALE GENOMIC DNA]</scope>
    <source>
        <strain evidence="2">MN2024</strain>
        <tissue evidence="2">Gills</tissue>
    </source>
</reference>
<comment type="caution">
    <text evidence="2">The sequence shown here is derived from an EMBL/GenBank/DDBJ whole genome shotgun (WGS) entry which is preliminary data.</text>
</comment>
<proteinExistence type="predicted"/>